<accession>A0ABR1RC37</accession>
<proteinExistence type="predicted"/>
<dbReference type="SUPFAM" id="SSF51182">
    <property type="entry name" value="RmlC-like cupins"/>
    <property type="match status" value="1"/>
</dbReference>
<sequence length="253" mass="28894">MDQNQDSELVISAFDGAIVVHRVRDATRAFYYDITFDLSHPRLIQLASADKPPMHFHPYQEEYIQVLSGTLGVEVEKAAYRLRPEDGELCVAPWANHRLYPLTLVAQGAPDGDRQDEIESSADETAPPPQPALRTTRFLLSAQKSAVAFRLDDNFFQNWYGYQDEVVMSGRKLDMIQVMNMFDAGGSYLTLPSWIPFSKRLAQIVGIVVGRWIGGLLGYQPFHRKWTTDWTLASEKLETSWFLRRFSDRAKFA</sequence>
<evidence type="ECO:0000256" key="1">
    <source>
        <dbReference type="SAM" id="MobiDB-lite"/>
    </source>
</evidence>
<keyword evidence="3" id="KW-1185">Reference proteome</keyword>
<comment type="caution">
    <text evidence="2">The sequence shown here is derived from an EMBL/GenBank/DDBJ whole genome shotgun (WGS) entry which is preliminary data.</text>
</comment>
<dbReference type="InterPro" id="IPR011051">
    <property type="entry name" value="RmlC_Cupin_sf"/>
</dbReference>
<evidence type="ECO:0008006" key="4">
    <source>
        <dbReference type="Google" id="ProtNLM"/>
    </source>
</evidence>
<feature type="region of interest" description="Disordered" evidence="1">
    <location>
        <begin position="110"/>
        <end position="131"/>
    </location>
</feature>
<dbReference type="CDD" id="cd02208">
    <property type="entry name" value="cupin_RmlC-like"/>
    <property type="match status" value="1"/>
</dbReference>
<protein>
    <recommendedName>
        <fullName evidence="4">Cupin 2 conserved barrel domain-containing protein</fullName>
    </recommendedName>
</protein>
<gene>
    <name evidence="2" type="ORF">PG991_010695</name>
</gene>
<dbReference type="Gene3D" id="2.60.120.10">
    <property type="entry name" value="Jelly Rolls"/>
    <property type="match status" value="1"/>
</dbReference>
<dbReference type="Proteomes" id="UP001396898">
    <property type="component" value="Unassembled WGS sequence"/>
</dbReference>
<reference evidence="2 3" key="1">
    <citation type="submission" date="2023-01" db="EMBL/GenBank/DDBJ databases">
        <title>Analysis of 21 Apiospora genomes using comparative genomics revels a genus with tremendous synthesis potential of carbohydrate active enzymes and secondary metabolites.</title>
        <authorList>
            <person name="Sorensen T."/>
        </authorList>
    </citation>
    <scope>NUCLEOTIDE SEQUENCE [LARGE SCALE GENOMIC DNA]</scope>
    <source>
        <strain evidence="2 3">CBS 20057</strain>
    </source>
</reference>
<evidence type="ECO:0000313" key="3">
    <source>
        <dbReference type="Proteomes" id="UP001396898"/>
    </source>
</evidence>
<organism evidence="2 3">
    <name type="scientific">Apiospora marii</name>
    <dbReference type="NCBI Taxonomy" id="335849"/>
    <lineage>
        <taxon>Eukaryota</taxon>
        <taxon>Fungi</taxon>
        <taxon>Dikarya</taxon>
        <taxon>Ascomycota</taxon>
        <taxon>Pezizomycotina</taxon>
        <taxon>Sordariomycetes</taxon>
        <taxon>Xylariomycetidae</taxon>
        <taxon>Amphisphaeriales</taxon>
        <taxon>Apiosporaceae</taxon>
        <taxon>Apiospora</taxon>
    </lineage>
</organism>
<evidence type="ECO:0000313" key="2">
    <source>
        <dbReference type="EMBL" id="KAK8008144.1"/>
    </source>
</evidence>
<name>A0ABR1RC37_9PEZI</name>
<dbReference type="EMBL" id="JAQQWI010000016">
    <property type="protein sequence ID" value="KAK8008144.1"/>
    <property type="molecule type" value="Genomic_DNA"/>
</dbReference>
<dbReference type="InterPro" id="IPR014710">
    <property type="entry name" value="RmlC-like_jellyroll"/>
</dbReference>